<reference evidence="1 2" key="1">
    <citation type="submission" date="2024-04" db="EMBL/GenBank/DDBJ databases">
        <title>Tritrichomonas musculus Genome.</title>
        <authorList>
            <person name="Alves-Ferreira E."/>
            <person name="Grigg M."/>
            <person name="Lorenzi H."/>
            <person name="Galac M."/>
        </authorList>
    </citation>
    <scope>NUCLEOTIDE SEQUENCE [LARGE SCALE GENOMIC DNA]</scope>
    <source>
        <strain evidence="1 2">EAF2021</strain>
    </source>
</reference>
<dbReference type="Proteomes" id="UP001470230">
    <property type="component" value="Unassembled WGS sequence"/>
</dbReference>
<name>A0ABR2IC08_9EUKA</name>
<accession>A0ABR2IC08</accession>
<keyword evidence="2" id="KW-1185">Reference proteome</keyword>
<organism evidence="1 2">
    <name type="scientific">Tritrichomonas musculus</name>
    <dbReference type="NCBI Taxonomy" id="1915356"/>
    <lineage>
        <taxon>Eukaryota</taxon>
        <taxon>Metamonada</taxon>
        <taxon>Parabasalia</taxon>
        <taxon>Tritrichomonadida</taxon>
        <taxon>Tritrichomonadidae</taxon>
        <taxon>Tritrichomonas</taxon>
    </lineage>
</organism>
<evidence type="ECO:0000313" key="2">
    <source>
        <dbReference type="Proteomes" id="UP001470230"/>
    </source>
</evidence>
<comment type="caution">
    <text evidence="1">The sequence shown here is derived from an EMBL/GenBank/DDBJ whole genome shotgun (WGS) entry which is preliminary data.</text>
</comment>
<dbReference type="EMBL" id="JAPFFF010000018">
    <property type="protein sequence ID" value="KAK8860575.1"/>
    <property type="molecule type" value="Genomic_DNA"/>
</dbReference>
<evidence type="ECO:0000313" key="1">
    <source>
        <dbReference type="EMBL" id="KAK8860575.1"/>
    </source>
</evidence>
<protein>
    <submittedName>
        <fullName evidence="1">Uncharacterized protein</fullName>
    </submittedName>
</protein>
<gene>
    <name evidence="1" type="ORF">M9Y10_012240</name>
</gene>
<proteinExistence type="predicted"/>
<sequence length="204" mass="24401">MNRLYEKIIFNSSYGELTLNPIQKPDILLPEWLEAEMNRMNKQLEENNWENAYKIIDNIYLFDHTDIPEEFWKTLDLFMSKMMFYICESGNYEREYNPCYIFNDSKFIHEIINFRINEKILIGPKNENDDKYELKTVAVYLSGLFSFFNGSKDPSNTSLLYRNAITKLNIEEPKRNFVSWAIKNAFEDKITLEIAKEWRVLPSL</sequence>